<protein>
    <submittedName>
        <fullName evidence="2">Uncharacterized protein</fullName>
    </submittedName>
</protein>
<comment type="caution">
    <text evidence="2">The sequence shown here is derived from an EMBL/GenBank/DDBJ whole genome shotgun (WGS) entry which is preliminary data.</text>
</comment>
<organism evidence="2 3">
    <name type="scientific">Prunus yedoensis var. nudiflora</name>
    <dbReference type="NCBI Taxonomy" id="2094558"/>
    <lineage>
        <taxon>Eukaryota</taxon>
        <taxon>Viridiplantae</taxon>
        <taxon>Streptophyta</taxon>
        <taxon>Embryophyta</taxon>
        <taxon>Tracheophyta</taxon>
        <taxon>Spermatophyta</taxon>
        <taxon>Magnoliopsida</taxon>
        <taxon>eudicotyledons</taxon>
        <taxon>Gunneridae</taxon>
        <taxon>Pentapetalae</taxon>
        <taxon>rosids</taxon>
        <taxon>fabids</taxon>
        <taxon>Rosales</taxon>
        <taxon>Rosaceae</taxon>
        <taxon>Amygdaloideae</taxon>
        <taxon>Amygdaleae</taxon>
        <taxon>Prunus</taxon>
    </lineage>
</organism>
<gene>
    <name evidence="2" type="ORF">Pyn_03465</name>
</gene>
<dbReference type="Proteomes" id="UP000250321">
    <property type="component" value="Unassembled WGS sequence"/>
</dbReference>
<dbReference type="AlphaFoldDB" id="A0A314YB82"/>
<feature type="compositionally biased region" description="Gly residues" evidence="1">
    <location>
        <begin position="98"/>
        <end position="107"/>
    </location>
</feature>
<accession>A0A314YB82</accession>
<sequence length="135" mass="14824">MDWEDVFRTIDGASQYIGFLGPWDYTIAEELERMIKYVMIQSWSKANKDGYFHIESIIEGKDMNVDDPEAPASEDDMDLSDNNGDEGEDDTEDERAGGDGSGSNNGGGDEDGFNSSFNGGLMSLLITLNVASYLL</sequence>
<evidence type="ECO:0000256" key="1">
    <source>
        <dbReference type="SAM" id="MobiDB-lite"/>
    </source>
</evidence>
<proteinExistence type="predicted"/>
<dbReference type="EMBL" id="PJQY01001324">
    <property type="protein sequence ID" value="PQQ03613.1"/>
    <property type="molecule type" value="Genomic_DNA"/>
</dbReference>
<keyword evidence="3" id="KW-1185">Reference proteome</keyword>
<feature type="compositionally biased region" description="Acidic residues" evidence="1">
    <location>
        <begin position="65"/>
        <end position="93"/>
    </location>
</feature>
<feature type="region of interest" description="Disordered" evidence="1">
    <location>
        <begin position="62"/>
        <end position="113"/>
    </location>
</feature>
<reference evidence="2 3" key="1">
    <citation type="submission" date="2018-02" db="EMBL/GenBank/DDBJ databases">
        <title>Draft genome of wild Prunus yedoensis var. nudiflora.</title>
        <authorList>
            <person name="Baek S."/>
            <person name="Kim J.-H."/>
            <person name="Choi K."/>
            <person name="Kim G.-B."/>
            <person name="Cho A."/>
            <person name="Jang H."/>
            <person name="Shin C.-H."/>
            <person name="Yu H.-J."/>
            <person name="Mun J.-H."/>
        </authorList>
    </citation>
    <scope>NUCLEOTIDE SEQUENCE [LARGE SCALE GENOMIC DNA]</scope>
    <source>
        <strain evidence="3">cv. Jeju island</strain>
        <tissue evidence="2">Leaf</tissue>
    </source>
</reference>
<evidence type="ECO:0000313" key="2">
    <source>
        <dbReference type="EMBL" id="PQQ03613.1"/>
    </source>
</evidence>
<name>A0A314YB82_PRUYE</name>
<evidence type="ECO:0000313" key="3">
    <source>
        <dbReference type="Proteomes" id="UP000250321"/>
    </source>
</evidence>